<accession>A0AA86VQY4</accession>
<evidence type="ECO:0000256" key="1">
    <source>
        <dbReference type="ARBA" id="ARBA00022737"/>
    </source>
</evidence>
<sequence length="548" mass="60844">MKGVRWARAFHFRHHTFHAFLENLTFRIILKIAMKNHILFLFLLIALAPTFSLRFQPHAAPAGPLIKHLSSIIKWTRSTSKTPHSDGNVLQFENGYVVETVVEGNEIGVIPHRIRVSEEDGELFAVDAINSNIVRITPPLSQYSRGRLVAGSFQGYTGHVDGKPSDARFNHPKGITVDDKGNVYVADTQNLAIRKIGDSGVTTIAGGKSNVAGYRDGPSEDAKFSNDFDVVYVRPTCSLLVIDRGNAALRQISLDQEDCDYQSNSISSTDILTVVGAVIVGYATCMLQQGFGSSFFSKARPSEREFKGPAGNEKHMSILESSKEEPGWPSFGQLIVDLSKLSLEALAGAFIQFIPSHFRPGKSKKGLTPLKDRLVMPEDEVQPPLINRQNAQGHTPLTETRLPAHVHAPLADSRMASHGHAPLMDNRPAPQVHTPTTAEKYSEMKPPKIKSSSFKDPSLSNKHRSSKRPDYAEFYGSTEIPPYTKSKSQKERPRHRQREKSGEFIMGAVGTEAKPVETRAVDHSSPKFDHYSMRTKYASEETFRFNSQ</sequence>
<dbReference type="Gene3D" id="2.120.10.30">
    <property type="entry name" value="TolB, C-terminal domain"/>
    <property type="match status" value="1"/>
</dbReference>
<dbReference type="PANTHER" id="PTHR13833">
    <property type="match status" value="1"/>
</dbReference>
<feature type="compositionally biased region" description="Basic and acidic residues" evidence="2">
    <location>
        <begin position="514"/>
        <end position="527"/>
    </location>
</feature>
<evidence type="ECO:0008006" key="5">
    <source>
        <dbReference type="Google" id="ProtNLM"/>
    </source>
</evidence>
<dbReference type="SUPFAM" id="SSF101898">
    <property type="entry name" value="NHL repeat"/>
    <property type="match status" value="1"/>
</dbReference>
<keyword evidence="1" id="KW-0677">Repeat</keyword>
<evidence type="ECO:0000256" key="2">
    <source>
        <dbReference type="SAM" id="MobiDB-lite"/>
    </source>
</evidence>
<dbReference type="InterPro" id="IPR001258">
    <property type="entry name" value="NHL_repeat"/>
</dbReference>
<dbReference type="InterPro" id="IPR011042">
    <property type="entry name" value="6-blade_b-propeller_TolB-like"/>
</dbReference>
<organism evidence="3 4">
    <name type="scientific">Sphenostylis stenocarpa</name>
    <dbReference type="NCBI Taxonomy" id="92480"/>
    <lineage>
        <taxon>Eukaryota</taxon>
        <taxon>Viridiplantae</taxon>
        <taxon>Streptophyta</taxon>
        <taxon>Embryophyta</taxon>
        <taxon>Tracheophyta</taxon>
        <taxon>Spermatophyta</taxon>
        <taxon>Magnoliopsida</taxon>
        <taxon>eudicotyledons</taxon>
        <taxon>Gunneridae</taxon>
        <taxon>Pentapetalae</taxon>
        <taxon>rosids</taxon>
        <taxon>fabids</taxon>
        <taxon>Fabales</taxon>
        <taxon>Fabaceae</taxon>
        <taxon>Papilionoideae</taxon>
        <taxon>50 kb inversion clade</taxon>
        <taxon>NPAAA clade</taxon>
        <taxon>indigoferoid/millettioid clade</taxon>
        <taxon>Phaseoleae</taxon>
        <taxon>Sphenostylis</taxon>
    </lineage>
</organism>
<dbReference type="PANTHER" id="PTHR13833:SF73">
    <property type="entry name" value="NHL DOMAIN-CONTAINING PROTEIN"/>
    <property type="match status" value="1"/>
</dbReference>
<protein>
    <recommendedName>
        <fullName evidence="5">NHL repeat-containing protein</fullName>
    </recommendedName>
</protein>
<reference evidence="3" key="1">
    <citation type="submission" date="2023-10" db="EMBL/GenBank/DDBJ databases">
        <authorList>
            <person name="Domelevo Entfellner J.-B."/>
        </authorList>
    </citation>
    <scope>NUCLEOTIDE SEQUENCE</scope>
</reference>
<feature type="region of interest" description="Disordered" evidence="2">
    <location>
        <begin position="417"/>
        <end position="527"/>
    </location>
</feature>
<dbReference type="AlphaFoldDB" id="A0AA86VQY4"/>
<keyword evidence="4" id="KW-1185">Reference proteome</keyword>
<evidence type="ECO:0000313" key="3">
    <source>
        <dbReference type="EMBL" id="CAJ1957605.1"/>
    </source>
</evidence>
<dbReference type="Pfam" id="PF01436">
    <property type="entry name" value="NHL"/>
    <property type="match status" value="1"/>
</dbReference>
<dbReference type="EMBL" id="OY731402">
    <property type="protein sequence ID" value="CAJ1957605.1"/>
    <property type="molecule type" value="Genomic_DNA"/>
</dbReference>
<name>A0AA86VQY4_9FABA</name>
<proteinExistence type="predicted"/>
<dbReference type="Gramene" id="rna-AYBTSS11_LOCUS17290">
    <property type="protein sequence ID" value="CAJ1957605.1"/>
    <property type="gene ID" value="gene-AYBTSS11_LOCUS17290"/>
</dbReference>
<dbReference type="Proteomes" id="UP001189624">
    <property type="component" value="Chromosome 5"/>
</dbReference>
<feature type="compositionally biased region" description="Polar residues" evidence="2">
    <location>
        <begin position="450"/>
        <end position="460"/>
    </location>
</feature>
<evidence type="ECO:0000313" key="4">
    <source>
        <dbReference type="Proteomes" id="UP001189624"/>
    </source>
</evidence>
<gene>
    <name evidence="3" type="ORF">AYBTSS11_LOCUS17290</name>
</gene>